<dbReference type="Proteomes" id="UP001372338">
    <property type="component" value="Unassembled WGS sequence"/>
</dbReference>
<protein>
    <recommendedName>
        <fullName evidence="2">RNase H type-1 domain-containing protein</fullName>
    </recommendedName>
</protein>
<dbReference type="GO" id="GO:0004523">
    <property type="term" value="F:RNA-DNA hybrid ribonuclease activity"/>
    <property type="evidence" value="ECO:0007669"/>
    <property type="project" value="InterPro"/>
</dbReference>
<evidence type="ECO:0000256" key="1">
    <source>
        <dbReference type="SAM" id="MobiDB-lite"/>
    </source>
</evidence>
<dbReference type="InterPro" id="IPR012337">
    <property type="entry name" value="RNaseH-like_sf"/>
</dbReference>
<feature type="domain" description="RNase H type-1" evidence="2">
    <location>
        <begin position="442"/>
        <end position="511"/>
    </location>
</feature>
<sequence>MGPSKPPDPGLAQTSATTQLNESTRNLTDGVKQAPENGPVVTEQVSTEGNENGNPSVKEVGETNPENLGGLANFEAEIGEPTHGDWLVVTRRKRSKPKNPRAFKSNDMDKIQTNNTQSHARVLEARVVTGSVNEKITKQADVVVKRGPGKRSRMEGKHATPTHILLRNAGVKGLENGISPKPTQKSFSFQAGNFGATSPRLFKDTQVQASMLEEDGLERRDVDVVPETQLVFDPGQILISKYAPQGFNLFNCKSDGSPTWRAINKAKQMLLSGFRLRVGAGDVSFFFDNWLRDEPLSRTVPWVATQDTALKVKDVWHHGSWHLESLYTILPFEVKQEIINSGVMVNAEVSDCITWIGKGWFWDENNVVVWIRHGVRALDSLFVSMVWWIWRARCSECIANQAFTISEVSHLALSMHEDINRCFGEASASSSQLRWVTWNPSCMLGVVLNVDGSVMGNPGAAGFGGLVRTNEGKWLCGFAGHFGTSNNIHMELLAIYQGLVIAWNRPPQTYD</sequence>
<accession>A0AAN9F3G3</accession>
<dbReference type="EMBL" id="JAYWIO010000004">
    <property type="protein sequence ID" value="KAK7269022.1"/>
    <property type="molecule type" value="Genomic_DNA"/>
</dbReference>
<feature type="compositionally biased region" description="Polar residues" evidence="1">
    <location>
        <begin position="43"/>
        <end position="55"/>
    </location>
</feature>
<gene>
    <name evidence="3" type="ORF">RIF29_21737</name>
</gene>
<evidence type="ECO:0000313" key="4">
    <source>
        <dbReference type="Proteomes" id="UP001372338"/>
    </source>
</evidence>
<organism evidence="3 4">
    <name type="scientific">Crotalaria pallida</name>
    <name type="common">Smooth rattlebox</name>
    <name type="synonym">Crotalaria striata</name>
    <dbReference type="NCBI Taxonomy" id="3830"/>
    <lineage>
        <taxon>Eukaryota</taxon>
        <taxon>Viridiplantae</taxon>
        <taxon>Streptophyta</taxon>
        <taxon>Embryophyta</taxon>
        <taxon>Tracheophyta</taxon>
        <taxon>Spermatophyta</taxon>
        <taxon>Magnoliopsida</taxon>
        <taxon>eudicotyledons</taxon>
        <taxon>Gunneridae</taxon>
        <taxon>Pentapetalae</taxon>
        <taxon>rosids</taxon>
        <taxon>fabids</taxon>
        <taxon>Fabales</taxon>
        <taxon>Fabaceae</taxon>
        <taxon>Papilionoideae</taxon>
        <taxon>50 kb inversion clade</taxon>
        <taxon>genistoids sensu lato</taxon>
        <taxon>core genistoids</taxon>
        <taxon>Crotalarieae</taxon>
        <taxon>Crotalaria</taxon>
    </lineage>
</organism>
<dbReference type="InterPro" id="IPR053151">
    <property type="entry name" value="RNase_H-like"/>
</dbReference>
<keyword evidence="4" id="KW-1185">Reference proteome</keyword>
<comment type="caution">
    <text evidence="3">The sequence shown here is derived from an EMBL/GenBank/DDBJ whole genome shotgun (WGS) entry which is preliminary data.</text>
</comment>
<feature type="compositionally biased region" description="Polar residues" evidence="1">
    <location>
        <begin position="12"/>
        <end position="27"/>
    </location>
</feature>
<dbReference type="SUPFAM" id="SSF53098">
    <property type="entry name" value="Ribonuclease H-like"/>
    <property type="match status" value="1"/>
</dbReference>
<evidence type="ECO:0000313" key="3">
    <source>
        <dbReference type="EMBL" id="KAK7269022.1"/>
    </source>
</evidence>
<dbReference type="CDD" id="cd06222">
    <property type="entry name" value="RNase_H_like"/>
    <property type="match status" value="1"/>
</dbReference>
<dbReference type="InterPro" id="IPR044730">
    <property type="entry name" value="RNase_H-like_dom_plant"/>
</dbReference>
<name>A0AAN9F3G3_CROPI</name>
<dbReference type="InterPro" id="IPR036397">
    <property type="entry name" value="RNaseH_sf"/>
</dbReference>
<dbReference type="PANTHER" id="PTHR47723">
    <property type="entry name" value="OS05G0353850 PROTEIN"/>
    <property type="match status" value="1"/>
</dbReference>
<proteinExistence type="predicted"/>
<dbReference type="PROSITE" id="PS50879">
    <property type="entry name" value="RNASE_H_1"/>
    <property type="match status" value="1"/>
</dbReference>
<dbReference type="Pfam" id="PF13456">
    <property type="entry name" value="RVT_3"/>
    <property type="match status" value="1"/>
</dbReference>
<dbReference type="AlphaFoldDB" id="A0AAN9F3G3"/>
<dbReference type="InterPro" id="IPR002156">
    <property type="entry name" value="RNaseH_domain"/>
</dbReference>
<dbReference type="Gene3D" id="3.30.420.10">
    <property type="entry name" value="Ribonuclease H-like superfamily/Ribonuclease H"/>
    <property type="match status" value="1"/>
</dbReference>
<evidence type="ECO:0000259" key="2">
    <source>
        <dbReference type="PROSITE" id="PS50879"/>
    </source>
</evidence>
<reference evidence="3 4" key="1">
    <citation type="submission" date="2024-01" db="EMBL/GenBank/DDBJ databases">
        <title>The genomes of 5 underutilized Papilionoideae crops provide insights into root nodulation and disease resistanc.</title>
        <authorList>
            <person name="Yuan L."/>
        </authorList>
    </citation>
    <scope>NUCLEOTIDE SEQUENCE [LARGE SCALE GENOMIC DNA]</scope>
    <source>
        <strain evidence="3">ZHUSHIDOU_FW_LH</strain>
        <tissue evidence="3">Leaf</tissue>
    </source>
</reference>
<dbReference type="GO" id="GO:0003676">
    <property type="term" value="F:nucleic acid binding"/>
    <property type="evidence" value="ECO:0007669"/>
    <property type="project" value="InterPro"/>
</dbReference>
<feature type="region of interest" description="Disordered" evidence="1">
    <location>
        <begin position="1"/>
        <end position="69"/>
    </location>
</feature>
<dbReference type="PANTHER" id="PTHR47723:SF19">
    <property type="entry name" value="POLYNUCLEOTIDYL TRANSFERASE, RIBONUCLEASE H-LIKE SUPERFAMILY PROTEIN"/>
    <property type="match status" value="1"/>
</dbReference>